<gene>
    <name evidence="1" type="ORF">HNQ64_000596</name>
</gene>
<proteinExistence type="predicted"/>
<keyword evidence="2" id="KW-1185">Reference proteome</keyword>
<dbReference type="AlphaFoldDB" id="A0A7W8DNI7"/>
<dbReference type="RefSeq" id="WP_184205189.1">
    <property type="nucleotide sequence ID" value="NZ_JACHIF010000001.1"/>
</dbReference>
<organism evidence="1 2">
    <name type="scientific">Prosthecobacter dejongeii</name>
    <dbReference type="NCBI Taxonomy" id="48465"/>
    <lineage>
        <taxon>Bacteria</taxon>
        <taxon>Pseudomonadati</taxon>
        <taxon>Verrucomicrobiota</taxon>
        <taxon>Verrucomicrobiia</taxon>
        <taxon>Verrucomicrobiales</taxon>
        <taxon>Verrucomicrobiaceae</taxon>
        <taxon>Prosthecobacter</taxon>
    </lineage>
</organism>
<evidence type="ECO:0000313" key="1">
    <source>
        <dbReference type="EMBL" id="MBB5036362.1"/>
    </source>
</evidence>
<dbReference type="EMBL" id="JACHIF010000001">
    <property type="protein sequence ID" value="MBB5036362.1"/>
    <property type="molecule type" value="Genomic_DNA"/>
</dbReference>
<dbReference type="Pfam" id="PF13801">
    <property type="entry name" value="Metal_resist"/>
    <property type="match status" value="1"/>
</dbReference>
<protein>
    <submittedName>
        <fullName evidence="1">Spy/CpxP family protein refolding chaperone</fullName>
    </submittedName>
</protein>
<name>A0A7W8DNI7_9BACT</name>
<sequence>MKRGFLIFLTALLVGIVGYFVTRQPRCDTSGEEMATHDGGSLLPELKWLHHELKLTDEQFAKVKERHLAYRPTCEALCMKVAASQKKVQTLAQARNIASPELSAALEEQAAVRAECQKAMLKHLHETAAVMSPNQAKHYLDTMLPQIIGPDAGHSPGGH</sequence>
<reference evidence="1 2" key="1">
    <citation type="submission" date="2020-08" db="EMBL/GenBank/DDBJ databases">
        <title>Genomic Encyclopedia of Type Strains, Phase IV (KMG-IV): sequencing the most valuable type-strain genomes for metagenomic binning, comparative biology and taxonomic classification.</title>
        <authorList>
            <person name="Goeker M."/>
        </authorList>
    </citation>
    <scope>NUCLEOTIDE SEQUENCE [LARGE SCALE GENOMIC DNA]</scope>
    <source>
        <strain evidence="1 2">DSM 12251</strain>
    </source>
</reference>
<dbReference type="InterPro" id="IPR025961">
    <property type="entry name" value="Metal_resist"/>
</dbReference>
<comment type="caution">
    <text evidence="1">The sequence shown here is derived from an EMBL/GenBank/DDBJ whole genome shotgun (WGS) entry which is preliminary data.</text>
</comment>
<dbReference type="Proteomes" id="UP000534294">
    <property type="component" value="Unassembled WGS sequence"/>
</dbReference>
<accession>A0A7W8DNI7</accession>
<dbReference type="Gene3D" id="1.20.120.1490">
    <property type="match status" value="1"/>
</dbReference>
<evidence type="ECO:0000313" key="2">
    <source>
        <dbReference type="Proteomes" id="UP000534294"/>
    </source>
</evidence>